<dbReference type="InterPro" id="IPR036942">
    <property type="entry name" value="Beta-barrel_TonB_sf"/>
</dbReference>
<comment type="subcellular location">
    <subcellularLocation>
        <location evidence="1 11">Cell outer membrane</location>
        <topology evidence="1 11">Multi-pass membrane protein</topology>
    </subcellularLocation>
</comment>
<dbReference type="RefSeq" id="WP_104428740.1">
    <property type="nucleotide sequence ID" value="NZ_PTIZ01000004.1"/>
</dbReference>
<keyword evidence="9 15" id="KW-0675">Receptor</keyword>
<dbReference type="InterPro" id="IPR012910">
    <property type="entry name" value="Plug_dom"/>
</dbReference>
<dbReference type="Proteomes" id="UP000240010">
    <property type="component" value="Unassembled WGS sequence"/>
</dbReference>
<keyword evidence="7 12" id="KW-0798">TonB box</keyword>
<dbReference type="GO" id="GO:0044718">
    <property type="term" value="P:siderophore transmembrane transport"/>
    <property type="evidence" value="ECO:0007669"/>
    <property type="project" value="TreeGrafter"/>
</dbReference>
<evidence type="ECO:0000256" key="8">
    <source>
        <dbReference type="ARBA" id="ARBA00023136"/>
    </source>
</evidence>
<dbReference type="Gene3D" id="2.40.170.20">
    <property type="entry name" value="TonB-dependent receptor, beta-barrel domain"/>
    <property type="match status" value="1"/>
</dbReference>
<evidence type="ECO:0000313" key="16">
    <source>
        <dbReference type="Proteomes" id="UP000240010"/>
    </source>
</evidence>
<keyword evidence="6" id="KW-0732">Signal</keyword>
<name>A0A2S6HFL1_9GAMM</name>
<dbReference type="InterPro" id="IPR039426">
    <property type="entry name" value="TonB-dep_rcpt-like"/>
</dbReference>
<evidence type="ECO:0000256" key="7">
    <source>
        <dbReference type="ARBA" id="ARBA00023077"/>
    </source>
</evidence>
<keyword evidence="5 11" id="KW-0812">Transmembrane</keyword>
<evidence type="ECO:0000256" key="2">
    <source>
        <dbReference type="ARBA" id="ARBA00008143"/>
    </source>
</evidence>
<dbReference type="AlphaFoldDB" id="A0A2S6HFL1"/>
<dbReference type="PANTHER" id="PTHR30069">
    <property type="entry name" value="TONB-DEPENDENT OUTER MEMBRANE RECEPTOR"/>
    <property type="match status" value="1"/>
</dbReference>
<sequence length="665" mass="73498">MLATHRYFKRRQKTSPGRKYPASAVVLNGFLLCLSTGAIADKASAPAHAPRLRPVGEASAPAHAPYLHPVGSDKVLLTPMTVYDDLIYPELIEQPRMRNQLDRNALQATEMSNLNGVLRSQSGLTLAQGSGQMMTGISLRGASGGQGLITLDGVPLFANFAGFYSLSHYSLDALDRVTVTRGSGGERHGSRTLGGAIHLRTRQLQAKDSFLHVEGGSYDTVRGATGTGLTTKAGDFSAVVGRSDVFNGISQAQNGAERDDFGMTHASGNWSKEFNRGGLDASVYFVRTDEDIDGPGLVLPRRTTGWVDDKRGRLSDETWVAQLRGQYNLASYWNSSLQFGFTQDRQKMASTAIRPFSLTSQLFMLDWKNTHRLPLSADSRNQALLVWGINTQQQHALNLPVTQTVVSPNVRGELIMGAWQWSADARSDHGDTYGDHQVFSLGANRSLPQNMSVWANGGTGYRQPGVSELMHPVFGNKALQGEHNAGGEIGWRWRPLPASEVKVSGYYQNYQQMITMQLDARTGVTRAGNIQEADVWGAEMQSQHRWTSVWESGLNYSYMTTKNPVTHLRVPARPEHQGVFWNEVQLLQQLKLRVELTVRSGYWFDVANTVRAHSAPRVNALLKYQLTSKTDVYLRGENITDERTPELNDFNFNGAAFYLGLRTGF</sequence>
<comment type="similarity">
    <text evidence="2">Belongs to the TonB-dependent receptor family. Hemoglobin/haptoglobin binding protein subfamily.</text>
</comment>
<evidence type="ECO:0000259" key="13">
    <source>
        <dbReference type="Pfam" id="PF00593"/>
    </source>
</evidence>
<evidence type="ECO:0000313" key="15">
    <source>
        <dbReference type="EMBL" id="PPK76268.1"/>
    </source>
</evidence>
<feature type="domain" description="TonB-dependent receptor-like beta-barrel" evidence="13">
    <location>
        <begin position="235"/>
        <end position="639"/>
    </location>
</feature>
<dbReference type="GO" id="GO:0009279">
    <property type="term" value="C:cell outer membrane"/>
    <property type="evidence" value="ECO:0007669"/>
    <property type="project" value="UniProtKB-SubCell"/>
</dbReference>
<dbReference type="Pfam" id="PF00593">
    <property type="entry name" value="TonB_dep_Rec_b-barrel"/>
    <property type="match status" value="1"/>
</dbReference>
<evidence type="ECO:0000256" key="5">
    <source>
        <dbReference type="ARBA" id="ARBA00022692"/>
    </source>
</evidence>
<dbReference type="SUPFAM" id="SSF56935">
    <property type="entry name" value="Porins"/>
    <property type="match status" value="1"/>
</dbReference>
<evidence type="ECO:0000256" key="11">
    <source>
        <dbReference type="PROSITE-ProRule" id="PRU01360"/>
    </source>
</evidence>
<evidence type="ECO:0000256" key="1">
    <source>
        <dbReference type="ARBA" id="ARBA00004571"/>
    </source>
</evidence>
<keyword evidence="3 11" id="KW-0813">Transport</keyword>
<proteinExistence type="inferred from homology"/>
<evidence type="ECO:0000256" key="10">
    <source>
        <dbReference type="ARBA" id="ARBA00023237"/>
    </source>
</evidence>
<accession>A0A2S6HFL1</accession>
<organism evidence="15 16">
    <name type="scientific">Methylobacter tundripaludum</name>
    <dbReference type="NCBI Taxonomy" id="173365"/>
    <lineage>
        <taxon>Bacteria</taxon>
        <taxon>Pseudomonadati</taxon>
        <taxon>Pseudomonadota</taxon>
        <taxon>Gammaproteobacteria</taxon>
        <taxon>Methylococcales</taxon>
        <taxon>Methylococcaceae</taxon>
        <taxon>Methylobacter</taxon>
    </lineage>
</organism>
<evidence type="ECO:0000256" key="6">
    <source>
        <dbReference type="ARBA" id="ARBA00022729"/>
    </source>
</evidence>
<comment type="caution">
    <text evidence="15">The sequence shown here is derived from an EMBL/GenBank/DDBJ whole genome shotgun (WGS) entry which is preliminary data.</text>
</comment>
<evidence type="ECO:0000256" key="12">
    <source>
        <dbReference type="RuleBase" id="RU003357"/>
    </source>
</evidence>
<feature type="domain" description="TonB-dependent receptor plug" evidence="14">
    <location>
        <begin position="92"/>
        <end position="196"/>
    </location>
</feature>
<reference evidence="15 16" key="1">
    <citation type="submission" date="2018-02" db="EMBL/GenBank/DDBJ databases">
        <title>Subsurface microbial communities from deep shales in Ohio and West Virginia, USA.</title>
        <authorList>
            <person name="Wrighton K."/>
        </authorList>
    </citation>
    <scope>NUCLEOTIDE SEQUENCE [LARGE SCALE GENOMIC DNA]</scope>
    <source>
        <strain evidence="15 16">OWC-DMM</strain>
    </source>
</reference>
<dbReference type="GO" id="GO:0015344">
    <property type="term" value="F:siderophore uptake transmembrane transporter activity"/>
    <property type="evidence" value="ECO:0007669"/>
    <property type="project" value="TreeGrafter"/>
</dbReference>
<evidence type="ECO:0000256" key="9">
    <source>
        <dbReference type="ARBA" id="ARBA00023170"/>
    </source>
</evidence>
<dbReference type="EMBL" id="PTIZ01000004">
    <property type="protein sequence ID" value="PPK76268.1"/>
    <property type="molecule type" value="Genomic_DNA"/>
</dbReference>
<dbReference type="PANTHER" id="PTHR30069:SF29">
    <property type="entry name" value="HEMOGLOBIN AND HEMOGLOBIN-HAPTOGLOBIN-BINDING PROTEIN 1-RELATED"/>
    <property type="match status" value="1"/>
</dbReference>
<keyword evidence="8 11" id="KW-0472">Membrane</keyword>
<evidence type="ECO:0000256" key="3">
    <source>
        <dbReference type="ARBA" id="ARBA00022448"/>
    </source>
</evidence>
<dbReference type="PROSITE" id="PS52016">
    <property type="entry name" value="TONB_DEPENDENT_REC_3"/>
    <property type="match status" value="1"/>
</dbReference>
<evidence type="ECO:0000256" key="4">
    <source>
        <dbReference type="ARBA" id="ARBA00022452"/>
    </source>
</evidence>
<keyword evidence="4 11" id="KW-1134">Transmembrane beta strand</keyword>
<evidence type="ECO:0000259" key="14">
    <source>
        <dbReference type="Pfam" id="PF07715"/>
    </source>
</evidence>
<gene>
    <name evidence="15" type="ORF">B0F87_104360</name>
</gene>
<dbReference type="InterPro" id="IPR000531">
    <property type="entry name" value="Beta-barrel_TonB"/>
</dbReference>
<dbReference type="InterPro" id="IPR037066">
    <property type="entry name" value="Plug_dom_sf"/>
</dbReference>
<keyword evidence="10 11" id="KW-0998">Cell outer membrane</keyword>
<dbReference type="Gene3D" id="2.170.130.10">
    <property type="entry name" value="TonB-dependent receptor, plug domain"/>
    <property type="match status" value="1"/>
</dbReference>
<protein>
    <submittedName>
        <fullName evidence="15">Outer membrane cobalamin receptor</fullName>
    </submittedName>
</protein>
<dbReference type="Pfam" id="PF07715">
    <property type="entry name" value="Plug"/>
    <property type="match status" value="1"/>
</dbReference>